<feature type="transmembrane region" description="Helical" evidence="2">
    <location>
        <begin position="569"/>
        <end position="586"/>
    </location>
</feature>
<gene>
    <name evidence="3" type="ORF">EX30DRAFT_341164</name>
</gene>
<dbReference type="EMBL" id="ML220122">
    <property type="protein sequence ID" value="TGZ80835.1"/>
    <property type="molecule type" value="Genomic_DNA"/>
</dbReference>
<protein>
    <submittedName>
        <fullName evidence="3">Uncharacterized protein</fullName>
    </submittedName>
</protein>
<feature type="transmembrane region" description="Helical" evidence="2">
    <location>
        <begin position="606"/>
        <end position="628"/>
    </location>
</feature>
<keyword evidence="4" id="KW-1185">Reference proteome</keyword>
<dbReference type="InParanoid" id="A0A4V6RHE7"/>
<accession>A0A4V6RHE7</accession>
<feature type="compositionally biased region" description="Polar residues" evidence="1">
    <location>
        <begin position="749"/>
        <end position="764"/>
    </location>
</feature>
<feature type="transmembrane region" description="Helical" evidence="2">
    <location>
        <begin position="681"/>
        <end position="702"/>
    </location>
</feature>
<keyword evidence="2" id="KW-0472">Membrane</keyword>
<feature type="transmembrane region" description="Helical" evidence="2">
    <location>
        <begin position="537"/>
        <end position="557"/>
    </location>
</feature>
<dbReference type="AlphaFoldDB" id="A0A4V6RHE7"/>
<feature type="transmembrane region" description="Helical" evidence="2">
    <location>
        <begin position="122"/>
        <end position="140"/>
    </location>
</feature>
<reference evidence="3 4" key="1">
    <citation type="submission" date="2019-04" db="EMBL/GenBank/DDBJ databases">
        <title>Comparative genomics and transcriptomics to analyze fruiting body development in filamentous ascomycetes.</title>
        <authorList>
            <consortium name="DOE Joint Genome Institute"/>
            <person name="Lutkenhaus R."/>
            <person name="Traeger S."/>
            <person name="Breuer J."/>
            <person name="Kuo A."/>
            <person name="Lipzen A."/>
            <person name="Pangilinan J."/>
            <person name="Dilworth D."/>
            <person name="Sandor L."/>
            <person name="Poggeler S."/>
            <person name="Barry K."/>
            <person name="Grigoriev I.V."/>
            <person name="Nowrousian M."/>
        </authorList>
    </citation>
    <scope>NUCLEOTIDE SEQUENCE [LARGE SCALE GENOMIC DNA]</scope>
    <source>
        <strain evidence="3 4">CBS 389.68</strain>
    </source>
</reference>
<keyword evidence="2" id="KW-1133">Transmembrane helix</keyword>
<name>A0A4V6RHE7_9PEZI</name>
<feature type="transmembrane region" description="Helical" evidence="2">
    <location>
        <begin position="34"/>
        <end position="54"/>
    </location>
</feature>
<dbReference type="OrthoDB" id="5392263at2759"/>
<feature type="transmembrane region" description="Helical" evidence="2">
    <location>
        <begin position="310"/>
        <end position="330"/>
    </location>
</feature>
<keyword evidence="2" id="KW-0812">Transmembrane</keyword>
<proteinExistence type="predicted"/>
<feature type="region of interest" description="Disordered" evidence="1">
    <location>
        <begin position="147"/>
        <end position="167"/>
    </location>
</feature>
<evidence type="ECO:0000313" key="3">
    <source>
        <dbReference type="EMBL" id="TGZ80835.1"/>
    </source>
</evidence>
<feature type="transmembrane region" description="Helical" evidence="2">
    <location>
        <begin position="342"/>
        <end position="362"/>
    </location>
</feature>
<evidence type="ECO:0000256" key="1">
    <source>
        <dbReference type="SAM" id="MobiDB-lite"/>
    </source>
</evidence>
<feature type="region of interest" description="Disordered" evidence="1">
    <location>
        <begin position="717"/>
        <end position="764"/>
    </location>
</feature>
<sequence>MAATTTNHGHDVEAGQQQFSKRGALKSLLRKLPLPFKVILILIFPIAGIVLMVYPNNDVDFGEACRELAKANGTVSPKYCSAKFEDGNPPAPELWATYESIINMPVCNGYQSSSPEQWLDPMASWVLPVLGLLLMIPVSQRGITRQRESRKVTSHERRAIREAKRKEWQAKHGNSRLPVESWGGHRKLVNWRWLIPGHVWEFKGHARGWLKILADPGSAFCGTFSELARDVTLIKGKLNKLQQFDRETGRPIRNPTNDKKALVARLCILMGQVEWTEDTSLALEFLNGYSGALPLARDTVRVLVGGRVRLMASVVLPVAFYTGSAVTAYYKASVSEVGDNDTAHMIAYGIWFLFILAIAVLANCSHLNADTVQSALQVVLQHCVELSPPGEPHKPHPHPQIQDMQIRAWKALFPDELGDYIIYQRFTENRTSSVAAKAREIITELQRPENAEKYAEIENKYRDLGTDPFRKAQFQCQTTKLQSRYIDSLLWMRWYEEAEKEGRIDVDLKGVLGPIGSPVVHRNLSSDEYRYYLEGQILSWIPVGISCGCAAAISFTTPKVALSCRSLNHIFYAFGTFVMILLRPTLYQLKHVPERPNFKPSGMRKFLIEIVTALSSFFSHFNIFLITWGTIFQISGLYRNCVCKVGLTDSYRAWVGRPDAGKALTQWMPDTWEHRYWARKVWVPVQVSSWAVFLLLCLISLGMKEWVSGKVRGRDFGDQAGGEQDDQSIAENSSGRVQMEEKPGLAISEIQSSRGSSHRTGSYS</sequence>
<evidence type="ECO:0000256" key="2">
    <source>
        <dbReference type="SAM" id="Phobius"/>
    </source>
</evidence>
<dbReference type="Proteomes" id="UP000298138">
    <property type="component" value="Unassembled WGS sequence"/>
</dbReference>
<evidence type="ECO:0000313" key="4">
    <source>
        <dbReference type="Proteomes" id="UP000298138"/>
    </source>
</evidence>
<organism evidence="3 4">
    <name type="scientific">Ascodesmis nigricans</name>
    <dbReference type="NCBI Taxonomy" id="341454"/>
    <lineage>
        <taxon>Eukaryota</taxon>
        <taxon>Fungi</taxon>
        <taxon>Dikarya</taxon>
        <taxon>Ascomycota</taxon>
        <taxon>Pezizomycotina</taxon>
        <taxon>Pezizomycetes</taxon>
        <taxon>Pezizales</taxon>
        <taxon>Ascodesmidaceae</taxon>
        <taxon>Ascodesmis</taxon>
    </lineage>
</organism>